<dbReference type="InterPro" id="IPR024311">
    <property type="entry name" value="Lipocalin-like"/>
</dbReference>
<comment type="caution">
    <text evidence="2">The sequence shown here is derived from an EMBL/GenBank/DDBJ whole genome shotgun (WGS) entry which is preliminary data.</text>
</comment>
<proteinExistence type="predicted"/>
<evidence type="ECO:0000313" key="2">
    <source>
        <dbReference type="EMBL" id="TYB71691.1"/>
    </source>
</evidence>
<name>A0A5D0QSM4_9FLAO</name>
<dbReference type="RefSeq" id="WP_066255912.1">
    <property type="nucleotide sequence ID" value="NZ_VSKL01000006.1"/>
</dbReference>
<sequence length="143" mass="16772">MKQKLQNFTLLLVITLVISSCTKNPEESLKNLEGYWEIERVTLKDGSTKEYNFNDTIDFISLEDSLQGVRKKMKPNFMGTFETSNNAETFTIKIENDSLNVYYKTPFDSWKETILLVTKEQLKVVNKHEAVFLYKRYKPLNLD</sequence>
<gene>
    <name evidence="2" type="ORF">ES675_14200</name>
</gene>
<keyword evidence="3" id="KW-1185">Reference proteome</keyword>
<dbReference type="PROSITE" id="PS51257">
    <property type="entry name" value="PROKAR_LIPOPROTEIN"/>
    <property type="match status" value="1"/>
</dbReference>
<dbReference type="AlphaFoldDB" id="A0A5D0QSM4"/>
<evidence type="ECO:0000259" key="1">
    <source>
        <dbReference type="Pfam" id="PF13648"/>
    </source>
</evidence>
<accession>A0A5D0QSM4</accession>
<dbReference type="Proteomes" id="UP000324358">
    <property type="component" value="Unassembled WGS sequence"/>
</dbReference>
<organism evidence="2 3">
    <name type="scientific">Bizionia algoritergicola</name>
    <dbReference type="NCBI Taxonomy" id="291187"/>
    <lineage>
        <taxon>Bacteria</taxon>
        <taxon>Pseudomonadati</taxon>
        <taxon>Bacteroidota</taxon>
        <taxon>Flavobacteriia</taxon>
        <taxon>Flavobacteriales</taxon>
        <taxon>Flavobacteriaceae</taxon>
        <taxon>Bizionia</taxon>
    </lineage>
</organism>
<dbReference type="EMBL" id="VSKL01000006">
    <property type="protein sequence ID" value="TYB71691.1"/>
    <property type="molecule type" value="Genomic_DNA"/>
</dbReference>
<reference evidence="2 3" key="1">
    <citation type="submission" date="2019-08" db="EMBL/GenBank/DDBJ databases">
        <title>Genomes of Antarctic Bizionia species.</title>
        <authorList>
            <person name="Bowman J.P."/>
        </authorList>
    </citation>
    <scope>NUCLEOTIDE SEQUENCE [LARGE SCALE GENOMIC DNA]</scope>
    <source>
        <strain evidence="2 3">APA-1</strain>
    </source>
</reference>
<evidence type="ECO:0000313" key="3">
    <source>
        <dbReference type="Proteomes" id="UP000324358"/>
    </source>
</evidence>
<protein>
    <recommendedName>
        <fullName evidence="1">Lipocalin-like domain-containing protein</fullName>
    </recommendedName>
</protein>
<dbReference type="OrthoDB" id="1143855at2"/>
<feature type="domain" description="Lipocalin-like" evidence="1">
    <location>
        <begin position="32"/>
        <end position="123"/>
    </location>
</feature>
<dbReference type="Pfam" id="PF13648">
    <property type="entry name" value="Lipocalin_4"/>
    <property type="match status" value="1"/>
</dbReference>